<evidence type="ECO:0000256" key="5">
    <source>
        <dbReference type="RuleBase" id="RU363019"/>
    </source>
</evidence>
<dbReference type="Gene3D" id="2.40.100.10">
    <property type="entry name" value="Cyclophilin-like"/>
    <property type="match status" value="1"/>
</dbReference>
<dbReference type="SUPFAM" id="SSF50891">
    <property type="entry name" value="Cyclophilin-like"/>
    <property type="match status" value="1"/>
</dbReference>
<protein>
    <recommendedName>
        <fullName evidence="5">Peptidyl-prolyl cis-trans isomerase</fullName>
        <shortName evidence="5">PPIase</shortName>
        <ecNumber evidence="5">5.2.1.8</ecNumber>
    </recommendedName>
</protein>
<evidence type="ECO:0000256" key="3">
    <source>
        <dbReference type="ARBA" id="ARBA00023110"/>
    </source>
</evidence>
<dbReference type="PRINTS" id="PR00153">
    <property type="entry name" value="CSAPPISMRASE"/>
</dbReference>
<organism evidence="7 8">
    <name type="scientific">Thiomicrorhabdus heinhorstiae</name>
    <dbReference type="NCBI Taxonomy" id="2748010"/>
    <lineage>
        <taxon>Bacteria</taxon>
        <taxon>Pseudomonadati</taxon>
        <taxon>Pseudomonadota</taxon>
        <taxon>Gammaproteobacteria</taxon>
        <taxon>Thiotrichales</taxon>
        <taxon>Piscirickettsiaceae</taxon>
        <taxon>Thiomicrorhabdus</taxon>
    </lineage>
</organism>
<evidence type="ECO:0000256" key="4">
    <source>
        <dbReference type="ARBA" id="ARBA00023235"/>
    </source>
</evidence>
<sequence length="195" mass="22008">MKRRLFLSLFSGLVGLMFMSSTWAETTSKNPQVLLETNKGNILIELYPDKAPKTVENFLRYVNEGFYDGTIFHRVIPNFMIQGGGFTPDLQKKPTHDPIMNEADNGLRNRIGTVAMARTSDPHSASAQFFINVAQNSFLDFREKTPRAWGYAVFGRVIQGMKTVNKIRVEKTGYRNGMGDVPAETVEIVKARQVQ</sequence>
<evidence type="ECO:0000256" key="1">
    <source>
        <dbReference type="ARBA" id="ARBA00002388"/>
    </source>
</evidence>
<dbReference type="CDD" id="cd01920">
    <property type="entry name" value="cyclophilin_EcCYP_like"/>
    <property type="match status" value="1"/>
</dbReference>
<proteinExistence type="inferred from homology"/>
<comment type="catalytic activity">
    <reaction evidence="5">
        <text>[protein]-peptidylproline (omega=180) = [protein]-peptidylproline (omega=0)</text>
        <dbReference type="Rhea" id="RHEA:16237"/>
        <dbReference type="Rhea" id="RHEA-COMP:10747"/>
        <dbReference type="Rhea" id="RHEA-COMP:10748"/>
        <dbReference type="ChEBI" id="CHEBI:83833"/>
        <dbReference type="ChEBI" id="CHEBI:83834"/>
        <dbReference type="EC" id="5.2.1.8"/>
    </reaction>
</comment>
<dbReference type="RefSeq" id="WP_185978582.1">
    <property type="nucleotide sequence ID" value="NZ_JACBGI020000018.1"/>
</dbReference>
<evidence type="ECO:0000313" key="8">
    <source>
        <dbReference type="Proteomes" id="UP001193680"/>
    </source>
</evidence>
<comment type="function">
    <text evidence="1 5">PPIases accelerate the folding of proteins. It catalyzes the cis-trans isomerization of proline imidic peptide bonds in oligopeptides.</text>
</comment>
<keyword evidence="4 5" id="KW-0413">Isomerase</keyword>
<dbReference type="InterPro" id="IPR044665">
    <property type="entry name" value="E_coli_cyclophilin_A-like"/>
</dbReference>
<dbReference type="PROSITE" id="PS00170">
    <property type="entry name" value="CSA_PPIASE_1"/>
    <property type="match status" value="1"/>
</dbReference>
<feature type="signal peptide" evidence="5">
    <location>
        <begin position="1"/>
        <end position="24"/>
    </location>
</feature>
<dbReference type="PANTHER" id="PTHR43246">
    <property type="entry name" value="PEPTIDYL-PROLYL CIS-TRANS ISOMERASE CYP38, CHLOROPLASTIC"/>
    <property type="match status" value="1"/>
</dbReference>
<dbReference type="InterPro" id="IPR029000">
    <property type="entry name" value="Cyclophilin-like_dom_sf"/>
</dbReference>
<comment type="similarity">
    <text evidence="2 5">Belongs to the cyclophilin-type PPIase family.</text>
</comment>
<dbReference type="Proteomes" id="UP001193680">
    <property type="component" value="Unassembled WGS sequence"/>
</dbReference>
<dbReference type="EC" id="5.2.1.8" evidence="5"/>
<dbReference type="GO" id="GO:0016853">
    <property type="term" value="F:isomerase activity"/>
    <property type="evidence" value="ECO:0007669"/>
    <property type="project" value="UniProtKB-KW"/>
</dbReference>
<evidence type="ECO:0000313" key="7">
    <source>
        <dbReference type="EMBL" id="MBF6058437.1"/>
    </source>
</evidence>
<reference evidence="7 8" key="1">
    <citation type="submission" date="2020-11" db="EMBL/GenBank/DDBJ databases">
        <title>Sulfur oxidizing isolate from Hospital Hole Sinkhole.</title>
        <authorList>
            <person name="Scott K.M."/>
        </authorList>
    </citation>
    <scope>NUCLEOTIDE SEQUENCE [LARGE SCALE GENOMIC DNA]</scope>
    <source>
        <strain evidence="7 8">HH1</strain>
    </source>
</reference>
<dbReference type="EMBL" id="JACBGI020000018">
    <property type="protein sequence ID" value="MBF6058437.1"/>
    <property type="molecule type" value="Genomic_DNA"/>
</dbReference>
<evidence type="ECO:0000256" key="2">
    <source>
        <dbReference type="ARBA" id="ARBA00007365"/>
    </source>
</evidence>
<dbReference type="Pfam" id="PF00160">
    <property type="entry name" value="Pro_isomerase"/>
    <property type="match status" value="1"/>
</dbReference>
<gene>
    <name evidence="7" type="ORF">H8792_008795</name>
</gene>
<dbReference type="PIRSF" id="PIRSF001467">
    <property type="entry name" value="Peptidylpro_ismrse"/>
    <property type="match status" value="1"/>
</dbReference>
<evidence type="ECO:0000259" key="6">
    <source>
        <dbReference type="PROSITE" id="PS50072"/>
    </source>
</evidence>
<accession>A0ABS0BXB5</accession>
<feature type="chain" id="PRO_5044980894" description="Peptidyl-prolyl cis-trans isomerase" evidence="5">
    <location>
        <begin position="25"/>
        <end position="195"/>
    </location>
</feature>
<dbReference type="InterPro" id="IPR020892">
    <property type="entry name" value="Cyclophilin-type_PPIase_CS"/>
</dbReference>
<keyword evidence="3 5" id="KW-0697">Rotamase</keyword>
<name>A0ABS0BXB5_9GAMM</name>
<comment type="caution">
    <text evidence="7">The sequence shown here is derived from an EMBL/GenBank/DDBJ whole genome shotgun (WGS) entry which is preliminary data.</text>
</comment>
<keyword evidence="5" id="KW-0732">Signal</keyword>
<dbReference type="InterPro" id="IPR002130">
    <property type="entry name" value="Cyclophilin-type_PPIase_dom"/>
</dbReference>
<dbReference type="PROSITE" id="PS50072">
    <property type="entry name" value="CSA_PPIASE_2"/>
    <property type="match status" value="1"/>
</dbReference>
<keyword evidence="8" id="KW-1185">Reference proteome</keyword>
<feature type="domain" description="PPIase cyclophilin-type" evidence="6">
    <location>
        <begin position="36"/>
        <end position="193"/>
    </location>
</feature>
<dbReference type="InterPro" id="IPR024936">
    <property type="entry name" value="Cyclophilin-type_PPIase"/>
</dbReference>